<comment type="caution">
    <text evidence="1">The sequence shown here is derived from an EMBL/GenBank/DDBJ whole genome shotgun (WGS) entry which is preliminary data.</text>
</comment>
<name>A0A8J3RCD4_9ACTN</name>
<proteinExistence type="predicted"/>
<protein>
    <submittedName>
        <fullName evidence="1">Uncharacterized protein</fullName>
    </submittedName>
</protein>
<dbReference type="AlphaFoldDB" id="A0A8J3RCD4"/>
<accession>A0A8J3RCD4</accession>
<dbReference type="Proteomes" id="UP000610966">
    <property type="component" value="Unassembled WGS sequence"/>
</dbReference>
<gene>
    <name evidence="1" type="ORF">Mth01_57790</name>
</gene>
<organism evidence="1 2">
    <name type="scientific">Sphaerimonospora thailandensis</name>
    <dbReference type="NCBI Taxonomy" id="795644"/>
    <lineage>
        <taxon>Bacteria</taxon>
        <taxon>Bacillati</taxon>
        <taxon>Actinomycetota</taxon>
        <taxon>Actinomycetes</taxon>
        <taxon>Streptosporangiales</taxon>
        <taxon>Streptosporangiaceae</taxon>
        <taxon>Sphaerimonospora</taxon>
    </lineage>
</organism>
<dbReference type="RefSeq" id="WP_204019155.1">
    <property type="nucleotide sequence ID" value="NZ_BOOG01000107.1"/>
</dbReference>
<evidence type="ECO:0000313" key="2">
    <source>
        <dbReference type="Proteomes" id="UP000610966"/>
    </source>
</evidence>
<evidence type="ECO:0000313" key="1">
    <source>
        <dbReference type="EMBL" id="GIH73526.1"/>
    </source>
</evidence>
<dbReference type="EMBL" id="BOOG01000107">
    <property type="protein sequence ID" value="GIH73526.1"/>
    <property type="molecule type" value="Genomic_DNA"/>
</dbReference>
<keyword evidence="2" id="KW-1185">Reference proteome</keyword>
<sequence>MTTHRLRFKVTRERAIDTGAIIWGAVPIDAPIAGGVSGETLAELREEVEAVKHFILDLPSDVPVAVEYVFELLGVPTKELTTYRETISHLSRQLREAGLSDEDSAALLGTPGALAQSLPPLGAFSEAGVPERGCRWW</sequence>
<reference evidence="1" key="1">
    <citation type="submission" date="2021-01" db="EMBL/GenBank/DDBJ databases">
        <title>Whole genome shotgun sequence of Sphaerimonospora thailandensis NBRC 107569.</title>
        <authorList>
            <person name="Komaki H."/>
            <person name="Tamura T."/>
        </authorList>
    </citation>
    <scope>NUCLEOTIDE SEQUENCE</scope>
    <source>
        <strain evidence="1">NBRC 107569</strain>
    </source>
</reference>